<dbReference type="GO" id="GO:0009055">
    <property type="term" value="F:electron transfer activity"/>
    <property type="evidence" value="ECO:0007669"/>
    <property type="project" value="InterPro"/>
</dbReference>
<keyword evidence="1" id="KW-0812">Transmembrane</keyword>
<evidence type="ECO:0000313" key="4">
    <source>
        <dbReference type="Proteomes" id="UP000267019"/>
    </source>
</evidence>
<dbReference type="RefSeq" id="WP_121443391.1">
    <property type="nucleotide sequence ID" value="NZ_RBIJ01000001.1"/>
</dbReference>
<gene>
    <name evidence="3" type="ORF">C7438_0084</name>
</gene>
<keyword evidence="1" id="KW-1133">Transmembrane helix</keyword>
<dbReference type="GO" id="GO:0042597">
    <property type="term" value="C:periplasmic space"/>
    <property type="evidence" value="ECO:0007669"/>
    <property type="project" value="InterPro"/>
</dbReference>
<dbReference type="AlphaFoldDB" id="A0A660L362"/>
<dbReference type="Pfam" id="PF02256">
    <property type="entry name" value="Fe_hyd_SSU"/>
    <property type="match status" value="1"/>
</dbReference>
<dbReference type="OrthoDB" id="5360755at2"/>
<feature type="domain" description="Iron hydrogenase small subunit" evidence="2">
    <location>
        <begin position="58"/>
        <end position="121"/>
    </location>
</feature>
<evidence type="ECO:0000256" key="1">
    <source>
        <dbReference type="SAM" id="Phobius"/>
    </source>
</evidence>
<organism evidence="3 4">
    <name type="scientific">Brockia lithotrophica</name>
    <dbReference type="NCBI Taxonomy" id="933949"/>
    <lineage>
        <taxon>Bacteria</taxon>
        <taxon>Bacillati</taxon>
        <taxon>Bacillota</taxon>
        <taxon>Bacilli</taxon>
        <taxon>Bacillales</taxon>
        <taxon>Bacillales Family X. Incertae Sedis</taxon>
        <taxon>Brockia</taxon>
    </lineage>
</organism>
<accession>A0A660L362</accession>
<dbReference type="Gene3D" id="4.10.260.20">
    <property type="entry name" value="Iron hydrogenase, small subunit"/>
    <property type="match status" value="1"/>
</dbReference>
<keyword evidence="1" id="KW-0472">Membrane</keyword>
<keyword evidence="4" id="KW-1185">Reference proteome</keyword>
<evidence type="ECO:0000259" key="2">
    <source>
        <dbReference type="SMART" id="SM00902"/>
    </source>
</evidence>
<name>A0A660L362_9BACL</name>
<dbReference type="InterPro" id="IPR019546">
    <property type="entry name" value="TAT_signal_bac_arc"/>
</dbReference>
<dbReference type="InterPro" id="IPR008953">
    <property type="entry name" value="Fe_hydrogenase_HydB"/>
</dbReference>
<dbReference type="NCBIfam" id="TIGR01409">
    <property type="entry name" value="TAT_signal_seq"/>
    <property type="match status" value="1"/>
</dbReference>
<dbReference type="EMBL" id="RBIJ01000001">
    <property type="protein sequence ID" value="RKQ88451.1"/>
    <property type="molecule type" value="Genomic_DNA"/>
</dbReference>
<dbReference type="Proteomes" id="UP000267019">
    <property type="component" value="Unassembled WGS sequence"/>
</dbReference>
<protein>
    <submittedName>
        <fullName evidence="3">Ferredoxin hydrogenase small subunit</fullName>
    </submittedName>
</protein>
<dbReference type="SUPFAM" id="SSF48674">
    <property type="entry name" value="Fe-only hydrogenase smaller subunit"/>
    <property type="match status" value="1"/>
</dbReference>
<dbReference type="GO" id="GO:0005506">
    <property type="term" value="F:iron ion binding"/>
    <property type="evidence" value="ECO:0007669"/>
    <property type="project" value="InterPro"/>
</dbReference>
<dbReference type="GO" id="GO:0008901">
    <property type="term" value="F:ferredoxin hydrogenase activity"/>
    <property type="evidence" value="ECO:0007669"/>
    <property type="project" value="InterPro"/>
</dbReference>
<proteinExistence type="predicted"/>
<evidence type="ECO:0000313" key="3">
    <source>
        <dbReference type="EMBL" id="RKQ88451.1"/>
    </source>
</evidence>
<dbReference type="PROSITE" id="PS51318">
    <property type="entry name" value="TAT"/>
    <property type="match status" value="1"/>
</dbReference>
<feature type="transmembrane region" description="Helical" evidence="1">
    <location>
        <begin position="34"/>
        <end position="53"/>
    </location>
</feature>
<dbReference type="GO" id="GO:0051536">
    <property type="term" value="F:iron-sulfur cluster binding"/>
    <property type="evidence" value="ECO:0007669"/>
    <property type="project" value="InterPro"/>
</dbReference>
<dbReference type="InterPro" id="IPR006311">
    <property type="entry name" value="TAT_signal"/>
</dbReference>
<dbReference type="SMART" id="SM00902">
    <property type="entry name" value="Fe_hyd_SSU"/>
    <property type="match status" value="1"/>
</dbReference>
<comment type="caution">
    <text evidence="3">The sequence shown here is derived from an EMBL/GenBank/DDBJ whole genome shotgun (WGS) entry which is preliminary data.</text>
</comment>
<reference evidence="3 4" key="1">
    <citation type="submission" date="2018-10" db="EMBL/GenBank/DDBJ databases">
        <title>Genomic Encyclopedia of Type Strains, Phase IV (KMG-IV): sequencing the most valuable type-strain genomes for metagenomic binning, comparative biology and taxonomic classification.</title>
        <authorList>
            <person name="Goeker M."/>
        </authorList>
    </citation>
    <scope>NUCLEOTIDE SEQUENCE [LARGE SCALE GENOMIC DNA]</scope>
    <source>
        <strain evidence="3 4">DSM 22653</strain>
    </source>
</reference>
<dbReference type="InterPro" id="IPR036991">
    <property type="entry name" value="Fe_hydrogenase_ssu_sf"/>
</dbReference>
<sequence>MAVEREVRPAAEVEVQEPEVYVEPPLDRGITRRSFLTLAGVGVALLALGGYKLTDIIAKRNKYIQMRQAGLYKDDKRVREKLGLAASHQTPMIKTFYEEFGEHPVSHVTHHLLHTSYAPRSKFRLDL</sequence>
<dbReference type="InterPro" id="IPR003149">
    <property type="entry name" value="Fe_hydrogenase_ssu"/>
</dbReference>